<dbReference type="STRING" id="33968.BMS77_10125"/>
<dbReference type="RefSeq" id="WP_080519636.1">
    <property type="nucleotide sequence ID" value="NZ_MPLS01000075.1"/>
</dbReference>
<dbReference type="HAMAP" id="MF_00571">
    <property type="entry name" value="GalP_UDP_trans"/>
    <property type="match status" value="1"/>
</dbReference>
<keyword evidence="9 10" id="KW-0119">Carbohydrate metabolism</keyword>
<evidence type="ECO:0000256" key="9">
    <source>
        <dbReference type="ARBA" id="ARBA00023277"/>
    </source>
</evidence>
<dbReference type="NCBIfam" id="NF003635">
    <property type="entry name" value="PRK05270.2-5"/>
    <property type="match status" value="1"/>
</dbReference>
<dbReference type="PROSITE" id="PS01163">
    <property type="entry name" value="GAL_P_UDP_TRANSF_II"/>
    <property type="match status" value="1"/>
</dbReference>
<evidence type="ECO:0000256" key="5">
    <source>
        <dbReference type="ARBA" id="ARBA00022490"/>
    </source>
</evidence>
<evidence type="ECO:0000259" key="12">
    <source>
        <dbReference type="Pfam" id="PF02744"/>
    </source>
</evidence>
<evidence type="ECO:0000256" key="3">
    <source>
        <dbReference type="ARBA" id="ARBA00004947"/>
    </source>
</evidence>
<dbReference type="InterPro" id="IPR023425">
    <property type="entry name" value="GalP_uridyl_Trfase_II_CS"/>
</dbReference>
<evidence type="ECO:0000256" key="8">
    <source>
        <dbReference type="ARBA" id="ARBA00023144"/>
    </source>
</evidence>
<dbReference type="Pfam" id="PF01087">
    <property type="entry name" value="GalP_UDP_transf"/>
    <property type="match status" value="1"/>
</dbReference>
<evidence type="ECO:0000256" key="4">
    <source>
        <dbReference type="ARBA" id="ARBA00008706"/>
    </source>
</evidence>
<evidence type="ECO:0000256" key="1">
    <source>
        <dbReference type="ARBA" id="ARBA00001107"/>
    </source>
</evidence>
<dbReference type="PANTHER" id="PTHR39191">
    <property type="entry name" value="GALACTOSE-1-PHOSPHATE URIDYLYLTRANSFERASE"/>
    <property type="match status" value="1"/>
</dbReference>
<dbReference type="NCBIfam" id="NF003629">
    <property type="entry name" value="PRK05270.1-2"/>
    <property type="match status" value="1"/>
</dbReference>
<evidence type="ECO:0000259" key="11">
    <source>
        <dbReference type="Pfam" id="PF01087"/>
    </source>
</evidence>
<dbReference type="Proteomes" id="UP000192288">
    <property type="component" value="Unassembled WGS sequence"/>
</dbReference>
<accession>A0A1X0VBH8</accession>
<evidence type="ECO:0000256" key="6">
    <source>
        <dbReference type="ARBA" id="ARBA00022679"/>
    </source>
</evidence>
<dbReference type="EC" id="2.7.7.12" evidence="10"/>
<comment type="caution">
    <text evidence="13">The sequence shown here is derived from an EMBL/GenBank/DDBJ whole genome shotgun (WGS) entry which is preliminary data.</text>
</comment>
<comment type="catalytic activity">
    <reaction evidence="1 10">
        <text>alpha-D-galactose 1-phosphate + UDP-alpha-D-glucose = alpha-D-glucose 1-phosphate + UDP-alpha-D-galactose</text>
        <dbReference type="Rhea" id="RHEA:13989"/>
        <dbReference type="ChEBI" id="CHEBI:58336"/>
        <dbReference type="ChEBI" id="CHEBI:58601"/>
        <dbReference type="ChEBI" id="CHEBI:58885"/>
        <dbReference type="ChEBI" id="CHEBI:66914"/>
        <dbReference type="EC" id="2.7.7.12"/>
    </reaction>
</comment>
<dbReference type="GO" id="GO:0006012">
    <property type="term" value="P:galactose metabolic process"/>
    <property type="evidence" value="ECO:0007669"/>
    <property type="project" value="UniProtKB-UniRule"/>
</dbReference>
<comment type="similarity">
    <text evidence="4 10">Belongs to the galactose-1-phosphate uridylyltransferase type 2 family.</text>
</comment>
<protein>
    <recommendedName>
        <fullName evidence="10">Galactose-1-phosphate uridylyltransferase</fullName>
        <shortName evidence="10">Gal-1-P uridylyltransferase</shortName>
        <ecNumber evidence="10">2.7.7.12</ecNumber>
    </recommendedName>
    <alternativeName>
        <fullName evidence="10">UDP-glucose--hexose-1-phosphate uridylyltransferase</fullName>
    </alternativeName>
</protein>
<organism evidence="13 14">
    <name type="scientific">Leuconostoc pseudomesenteroides</name>
    <dbReference type="NCBI Taxonomy" id="33968"/>
    <lineage>
        <taxon>Bacteria</taxon>
        <taxon>Bacillati</taxon>
        <taxon>Bacillota</taxon>
        <taxon>Bacilli</taxon>
        <taxon>Lactobacillales</taxon>
        <taxon>Lactobacillaceae</taxon>
        <taxon>Leuconostoc</taxon>
    </lineage>
</organism>
<dbReference type="NCBIfam" id="TIGR01239">
    <property type="entry name" value="galT_2"/>
    <property type="match status" value="1"/>
</dbReference>
<keyword evidence="6 10" id="KW-0808">Transferase</keyword>
<evidence type="ECO:0000256" key="10">
    <source>
        <dbReference type="HAMAP-Rule" id="MF_00571"/>
    </source>
</evidence>
<dbReference type="UniPathway" id="UPA00214"/>
<evidence type="ECO:0000313" key="14">
    <source>
        <dbReference type="Proteomes" id="UP000192288"/>
    </source>
</evidence>
<dbReference type="GO" id="GO:0008108">
    <property type="term" value="F:UDP-glucose:hexose-1-phosphate uridylyltransferase activity"/>
    <property type="evidence" value="ECO:0007669"/>
    <property type="project" value="UniProtKB-UniRule"/>
</dbReference>
<dbReference type="InterPro" id="IPR005850">
    <property type="entry name" value="GalP_Utransf_C"/>
</dbReference>
<reference evidence="13 14" key="1">
    <citation type="journal article" date="2017" name="Front. Microbiol.">
        <title>Genomic Characterization of Dairy Associated Leuconostoc Species and Diversity of Leuconostocs in Undefined Mixed Mesophilic Starter Cultures.</title>
        <authorList>
            <person name="Frantzen C.A."/>
            <person name="Kot W."/>
            <person name="Pedersen T.B."/>
            <person name="Ardo Y.M."/>
            <person name="Broadbent J.R."/>
            <person name="Neve H."/>
            <person name="Hansen L.H."/>
            <person name="Dal Bello F."/>
            <person name="Ostlie H.M."/>
            <person name="Kleppen H.P."/>
            <person name="Vogensen F.K."/>
            <person name="Holo H."/>
        </authorList>
    </citation>
    <scope>NUCLEOTIDE SEQUENCE [LARGE SCALE GENOMIC DNA]</scope>
    <source>
        <strain evidence="13 14">LMGCF08</strain>
    </source>
</reference>
<keyword evidence="8 10" id="KW-0299">Galactose metabolism</keyword>
<keyword evidence="7 10" id="KW-0548">Nucleotidyltransferase</keyword>
<comment type="pathway">
    <text evidence="3 10">Carbohydrate metabolism; galactose metabolism.</text>
</comment>
<feature type="domain" description="Galactose-1-phosphate uridyl transferase N-terminal" evidence="11">
    <location>
        <begin position="20"/>
        <end position="235"/>
    </location>
</feature>
<dbReference type="eggNOG" id="COG4468">
    <property type="taxonomic scope" value="Bacteria"/>
</dbReference>
<proteinExistence type="inferred from homology"/>
<comment type="subcellular location">
    <subcellularLocation>
        <location evidence="2 10">Cytoplasm</location>
    </subcellularLocation>
</comment>
<evidence type="ECO:0000256" key="2">
    <source>
        <dbReference type="ARBA" id="ARBA00004496"/>
    </source>
</evidence>
<dbReference type="InterPro" id="IPR005849">
    <property type="entry name" value="GalP_Utransf_N"/>
</dbReference>
<evidence type="ECO:0000256" key="7">
    <source>
        <dbReference type="ARBA" id="ARBA00022695"/>
    </source>
</evidence>
<gene>
    <name evidence="10" type="primary">galT</name>
    <name evidence="13" type="ORF">BMR96_09640</name>
</gene>
<dbReference type="InterPro" id="IPR000766">
    <property type="entry name" value="GalP_uridyl_Trfase_II"/>
</dbReference>
<dbReference type="Pfam" id="PF02744">
    <property type="entry name" value="GalP_UDP_tr_C"/>
    <property type="match status" value="1"/>
</dbReference>
<dbReference type="PANTHER" id="PTHR39191:SF1">
    <property type="entry name" value="DUF4922 DOMAIN-CONTAINING PROTEIN"/>
    <property type="match status" value="1"/>
</dbReference>
<feature type="domain" description="Galactose-1-phosphate uridyl transferase C-terminal" evidence="12">
    <location>
        <begin position="251"/>
        <end position="445"/>
    </location>
</feature>
<name>A0A1X0VBH8_LEUPS</name>
<dbReference type="GO" id="GO:0005737">
    <property type="term" value="C:cytoplasm"/>
    <property type="evidence" value="ECO:0007669"/>
    <property type="project" value="UniProtKB-SubCell"/>
</dbReference>
<dbReference type="PIRSF" id="PIRSF006005">
    <property type="entry name" value="GalT_BS"/>
    <property type="match status" value="1"/>
</dbReference>
<dbReference type="AlphaFoldDB" id="A0A1X0VBH8"/>
<evidence type="ECO:0000313" key="13">
    <source>
        <dbReference type="EMBL" id="ORI96994.1"/>
    </source>
</evidence>
<dbReference type="NCBIfam" id="NF003633">
    <property type="entry name" value="PRK05270.2-2"/>
    <property type="match status" value="1"/>
</dbReference>
<dbReference type="EMBL" id="MPLS01000075">
    <property type="protein sequence ID" value="ORI96994.1"/>
    <property type="molecule type" value="Genomic_DNA"/>
</dbReference>
<sequence length="502" mass="57088">MAEIDLFTAFAKKIIAESDYTTDDEIYLVNQIMGLVGETNHNTAPRLVDDDSVTTLALLDQLTAVAEKNGTLALRQMNTDILGAQLMNFIVPRPSQVRKMFWEHYQQSPRQATDYFFDLSQRSNYIKTREISQNISYPVDTQYGTLQITINLSKPEKDPKAIAAALKNKNQQQSQYPVSQLAKENEGYWGRLDYAARTNHRVIPITLGHEKWYFQYSPYAYFNEHAIVLSEHLRPMHVDRENLSRLLEFVSKFPDYFIGSNADLPIVGGSILSHDHFQAGRYELPMAKAVMKEKITIAGCDLHEAGILNWPMTTIRLIDDDREKLLNAADKIMMAWQNYDDASLSIRAYGDDGERHHTVTPIVRFRSGHYEVDLVLRDNNTSDTFPDGIFHPHPDVQHIKKENIGLIEVMGLAILPPRLKAELAEVTQYLLGNDNNIAEKHQAWADTLKQSEVINANNVTHIVQQSVGQIFSRVLEDAGVFKNDQSGQDGLEKFIKQIEVGE</sequence>
<keyword evidence="5 10" id="KW-0963">Cytoplasm</keyword>